<dbReference type="EMBL" id="CP157942">
    <property type="protein sequence ID" value="XBS67311.1"/>
    <property type="molecule type" value="Genomic_DNA"/>
</dbReference>
<feature type="region of interest" description="Disordered" evidence="1">
    <location>
        <begin position="1"/>
        <end position="23"/>
    </location>
</feature>
<dbReference type="RefSeq" id="WP_349967875.1">
    <property type="nucleotide sequence ID" value="NZ_CP157942.1"/>
</dbReference>
<reference evidence="2" key="1">
    <citation type="submission" date="2024-06" db="EMBL/GenBank/DDBJ databases">
        <authorList>
            <person name="Dussert Y."/>
            <person name="Peccoud J."/>
            <person name="Pigeault R."/>
        </authorList>
    </citation>
    <scope>NUCLEOTIDE SEQUENCE</scope>
    <source>
        <strain evidence="2">WArc</strain>
    </source>
</reference>
<evidence type="ECO:0000256" key="1">
    <source>
        <dbReference type="SAM" id="MobiDB-lite"/>
    </source>
</evidence>
<sequence length="92" mass="10667">MKGNQSKEYQNEKKSQAKKSLTSHYRVHHNFSIRGSIHIVNLNSKHVQAQVNSARRIKARGKSIERKLPTRTFDTRLTGSELLQVLKNEEVR</sequence>
<accession>A0AAU7Q4I2</accession>
<name>A0AAU7Q4I2_9RICK</name>
<gene>
    <name evidence="2" type="ORF">ABLO99_01095</name>
</gene>
<organism evidence="2">
    <name type="scientific">Wolbachia endosymbiont of Armadillidium arcangelii</name>
    <dbReference type="NCBI Taxonomy" id="3158571"/>
    <lineage>
        <taxon>Bacteria</taxon>
        <taxon>Pseudomonadati</taxon>
        <taxon>Pseudomonadota</taxon>
        <taxon>Alphaproteobacteria</taxon>
        <taxon>Rickettsiales</taxon>
        <taxon>Anaplasmataceae</taxon>
        <taxon>Wolbachieae</taxon>
        <taxon>Wolbachia</taxon>
    </lineage>
</organism>
<proteinExistence type="predicted"/>
<protein>
    <submittedName>
        <fullName evidence="2">Uncharacterized protein</fullName>
    </submittedName>
</protein>
<dbReference type="AlphaFoldDB" id="A0AAU7Q4I2"/>
<evidence type="ECO:0000313" key="2">
    <source>
        <dbReference type="EMBL" id="XBS67311.1"/>
    </source>
</evidence>